<dbReference type="EMBL" id="JABBWK010000063">
    <property type="protein sequence ID" value="KAG1895747.1"/>
    <property type="molecule type" value="Genomic_DNA"/>
</dbReference>
<evidence type="ECO:0000313" key="4">
    <source>
        <dbReference type="EMBL" id="KAG1897316.1"/>
    </source>
</evidence>
<protein>
    <submittedName>
        <fullName evidence="4">Kinase-like domain-containing protein</fullName>
    </submittedName>
</protein>
<keyword evidence="4" id="KW-0808">Transferase</keyword>
<feature type="domain" description="Protein kinase" evidence="2">
    <location>
        <begin position="37"/>
        <end position="243"/>
    </location>
</feature>
<reference evidence="4" key="1">
    <citation type="journal article" date="2020" name="New Phytol.">
        <title>Comparative genomics reveals dynamic genome evolution in host specialist ectomycorrhizal fungi.</title>
        <authorList>
            <person name="Lofgren L.A."/>
            <person name="Nguyen N.H."/>
            <person name="Vilgalys R."/>
            <person name="Ruytinx J."/>
            <person name="Liao H.L."/>
            <person name="Branco S."/>
            <person name="Kuo A."/>
            <person name="LaButti K."/>
            <person name="Lipzen A."/>
            <person name="Andreopoulos W."/>
            <person name="Pangilinan J."/>
            <person name="Riley R."/>
            <person name="Hundley H."/>
            <person name="Na H."/>
            <person name="Barry K."/>
            <person name="Grigoriev I.V."/>
            <person name="Stajich J.E."/>
            <person name="Kennedy P.G."/>
        </authorList>
    </citation>
    <scope>NUCLEOTIDE SEQUENCE</scope>
    <source>
        <strain evidence="4">FC203</strain>
    </source>
</reference>
<dbReference type="InterPro" id="IPR001245">
    <property type="entry name" value="Ser-Thr/Tyr_kinase_cat_dom"/>
</dbReference>
<dbReference type="InterPro" id="IPR011009">
    <property type="entry name" value="Kinase-like_dom_sf"/>
</dbReference>
<dbReference type="RefSeq" id="XP_041222892.1">
    <property type="nucleotide sequence ID" value="XM_041370393.1"/>
</dbReference>
<dbReference type="GeneID" id="64664691"/>
<accession>A0AAD4E142</accession>
<proteinExistence type="predicted"/>
<dbReference type="SUPFAM" id="SSF56112">
    <property type="entry name" value="Protein kinase-like (PK-like)"/>
    <property type="match status" value="1"/>
</dbReference>
<feature type="compositionally biased region" description="Polar residues" evidence="1">
    <location>
        <begin position="1"/>
        <end position="11"/>
    </location>
</feature>
<dbReference type="Pfam" id="PF00069">
    <property type="entry name" value="Pkinase"/>
    <property type="match status" value="1"/>
</dbReference>
<feature type="region of interest" description="Disordered" evidence="1">
    <location>
        <begin position="1"/>
        <end position="21"/>
    </location>
</feature>
<evidence type="ECO:0000259" key="2">
    <source>
        <dbReference type="PROSITE" id="PS50011"/>
    </source>
</evidence>
<comment type="caution">
    <text evidence="4">The sequence shown here is derived from an EMBL/GenBank/DDBJ whole genome shotgun (WGS) entry which is preliminary data.</text>
</comment>
<evidence type="ECO:0000313" key="3">
    <source>
        <dbReference type="EMBL" id="KAG1895747.1"/>
    </source>
</evidence>
<gene>
    <name evidence="4" type="ORF">F5891DRAFT_1280104</name>
    <name evidence="3" type="ORF">F5891DRAFT_1280997</name>
</gene>
<organism evidence="4 5">
    <name type="scientific">Suillus fuscotomentosus</name>
    <dbReference type="NCBI Taxonomy" id="1912939"/>
    <lineage>
        <taxon>Eukaryota</taxon>
        <taxon>Fungi</taxon>
        <taxon>Dikarya</taxon>
        <taxon>Basidiomycota</taxon>
        <taxon>Agaricomycotina</taxon>
        <taxon>Agaricomycetes</taxon>
        <taxon>Agaricomycetidae</taxon>
        <taxon>Boletales</taxon>
        <taxon>Suillineae</taxon>
        <taxon>Suillaceae</taxon>
        <taxon>Suillus</taxon>
    </lineage>
</organism>
<dbReference type="PROSITE" id="PS50011">
    <property type="entry name" value="PROTEIN_KINASE_DOM"/>
    <property type="match status" value="1"/>
</dbReference>
<dbReference type="GO" id="GO:0005524">
    <property type="term" value="F:ATP binding"/>
    <property type="evidence" value="ECO:0007669"/>
    <property type="project" value="InterPro"/>
</dbReference>
<dbReference type="Pfam" id="PF07714">
    <property type="entry name" value="PK_Tyr_Ser-Thr"/>
    <property type="match status" value="1"/>
</dbReference>
<keyword evidence="4" id="KW-0418">Kinase</keyword>
<dbReference type="AlphaFoldDB" id="A0AAD4E142"/>
<keyword evidence="5" id="KW-1185">Reference proteome</keyword>
<dbReference type="GO" id="GO:0004674">
    <property type="term" value="F:protein serine/threonine kinase activity"/>
    <property type="evidence" value="ECO:0007669"/>
    <property type="project" value="TreeGrafter"/>
</dbReference>
<dbReference type="Gene3D" id="1.10.510.10">
    <property type="entry name" value="Transferase(Phosphotransferase) domain 1"/>
    <property type="match status" value="2"/>
</dbReference>
<dbReference type="PANTHER" id="PTHR44329">
    <property type="entry name" value="SERINE/THREONINE-PROTEIN KINASE TNNI3K-RELATED"/>
    <property type="match status" value="1"/>
</dbReference>
<evidence type="ECO:0000256" key="1">
    <source>
        <dbReference type="SAM" id="MobiDB-lite"/>
    </source>
</evidence>
<evidence type="ECO:0000313" key="5">
    <source>
        <dbReference type="Proteomes" id="UP001195769"/>
    </source>
</evidence>
<name>A0AAD4E142_9AGAM</name>
<dbReference type="InterPro" id="IPR051681">
    <property type="entry name" value="Ser/Thr_Kinases-Pseudokinases"/>
</dbReference>
<dbReference type="InterPro" id="IPR000719">
    <property type="entry name" value="Prot_kinase_dom"/>
</dbReference>
<dbReference type="Proteomes" id="UP001195769">
    <property type="component" value="Unassembled WGS sequence"/>
</dbReference>
<dbReference type="EMBL" id="JABBWK010000047">
    <property type="protein sequence ID" value="KAG1897316.1"/>
    <property type="molecule type" value="Genomic_DNA"/>
</dbReference>
<sequence>MGNCCSQNERGNGSPKPPHRVDFKIEPYNIPATEITKLGLFPSGTRALGDVWKCSWSRRSQDSEVAVQLVRVPQANDTELVNRTSKRIRREAYVWITLEHDNILTFNGVVDGFGPLPALVSPWMDNGSLDDYLKRERVPSKADKTNVLMSADGKLHLADFGLSMILSEAQNSFSPCHPGNVRWMAPEILAIPEQGEVAKSTKAADVYSYGCIMLQLFCGRAPYLWLTQANHIIRRNRTLPSIH</sequence>